<evidence type="ECO:0000313" key="9">
    <source>
        <dbReference type="Proteomes" id="UP000028523"/>
    </source>
</evidence>
<dbReference type="SUPFAM" id="SSF56112">
    <property type="entry name" value="Protein kinase-like (PK-like)"/>
    <property type="match status" value="1"/>
</dbReference>
<dbReference type="CDD" id="cd14014">
    <property type="entry name" value="STKc_PknB_like"/>
    <property type="match status" value="1"/>
</dbReference>
<dbReference type="AlphaFoldDB" id="A0A084U2J4"/>
<dbReference type="Pfam" id="PF00069">
    <property type="entry name" value="Pkinase"/>
    <property type="match status" value="1"/>
</dbReference>
<evidence type="ECO:0000256" key="2">
    <source>
        <dbReference type="ARBA" id="ARBA00022679"/>
    </source>
</evidence>
<keyword evidence="6" id="KW-0812">Transmembrane</keyword>
<evidence type="ECO:0000256" key="3">
    <source>
        <dbReference type="ARBA" id="ARBA00022741"/>
    </source>
</evidence>
<dbReference type="GeneID" id="96867097"/>
<dbReference type="GO" id="GO:0004674">
    <property type="term" value="F:protein serine/threonine kinase activity"/>
    <property type="evidence" value="ECO:0007669"/>
    <property type="project" value="UniProtKB-KW"/>
</dbReference>
<dbReference type="PANTHER" id="PTHR22974">
    <property type="entry name" value="MIXED LINEAGE PROTEIN KINASE"/>
    <property type="match status" value="1"/>
</dbReference>
<dbReference type="SMART" id="SM00220">
    <property type="entry name" value="S_TKc"/>
    <property type="match status" value="1"/>
</dbReference>
<keyword evidence="6" id="KW-0472">Membrane</keyword>
<dbReference type="PROSITE" id="PS00108">
    <property type="entry name" value="PROTEIN_KINASE_ST"/>
    <property type="match status" value="1"/>
</dbReference>
<dbReference type="GO" id="GO:0007059">
    <property type="term" value="P:chromosome segregation"/>
    <property type="evidence" value="ECO:0007669"/>
    <property type="project" value="TreeGrafter"/>
</dbReference>
<protein>
    <submittedName>
        <fullName evidence="8">Serine/threonine protein kinase</fullName>
    </submittedName>
</protein>
<keyword evidence="4 8" id="KW-0418">Kinase</keyword>
<keyword evidence="6" id="KW-1133">Transmembrane helix</keyword>
<name>A0A084U2J4_MALIO</name>
<keyword evidence="1 8" id="KW-0723">Serine/threonine-protein kinase</keyword>
<dbReference type="PROSITE" id="PS50011">
    <property type="entry name" value="PROTEIN_KINASE_DOM"/>
    <property type="match status" value="1"/>
</dbReference>
<evidence type="ECO:0000256" key="4">
    <source>
        <dbReference type="ARBA" id="ARBA00022777"/>
    </source>
</evidence>
<evidence type="ECO:0000256" key="1">
    <source>
        <dbReference type="ARBA" id="ARBA00022527"/>
    </source>
</evidence>
<dbReference type="InterPro" id="IPR000719">
    <property type="entry name" value="Prot_kinase_dom"/>
</dbReference>
<evidence type="ECO:0000256" key="6">
    <source>
        <dbReference type="SAM" id="Phobius"/>
    </source>
</evidence>
<feature type="domain" description="Protein kinase" evidence="7">
    <location>
        <begin position="14"/>
        <end position="310"/>
    </location>
</feature>
<dbReference type="RefSeq" id="WP_036452621.1">
    <property type="nucleotide sequence ID" value="NZ_AWQU01000089.1"/>
</dbReference>
<dbReference type="Gene3D" id="1.10.510.10">
    <property type="entry name" value="Transferase(Phosphotransferase) domain 1"/>
    <property type="match status" value="1"/>
</dbReference>
<feature type="transmembrane region" description="Helical" evidence="6">
    <location>
        <begin position="350"/>
        <end position="371"/>
    </location>
</feature>
<dbReference type="InterPro" id="IPR011009">
    <property type="entry name" value="Kinase-like_dom_sf"/>
</dbReference>
<sequence>MQNKNLINTIYMNYKLVELLGTGGMNSEVYLGKYVGNDKDIPDKYKNAAIKIITKTSDTTSDQWNKILDEAVTNARLSKKSDVNIVKLFNYDNNDSDVVKTVMEYMDGESLKIVLRDRSCFSLVETLYFFEKILIGIQYMHNQDRSIIHRDLKPENILTSSDLLEAKISDFGVCTVIEPNGKNNFLTNETSFFGTVPYVTPDAFNCTFSEGKRIPIITKQFDFHSLGIIFYEMLIGDKPFEISDENDSSTIKLFADYDITPMKYINPTITNDVENVFLRLTASKDNDKHLRYSCVEEIIDDVKRIQNKYTKNDKEDDTLKPYYKRTYQGKLLLELKENFTLWKSICKNKWVLGCVVVFGLVTFLSIIFLLLGNLW</sequence>
<evidence type="ECO:0000313" key="8">
    <source>
        <dbReference type="EMBL" id="KFB07180.1"/>
    </source>
</evidence>
<evidence type="ECO:0000259" key="7">
    <source>
        <dbReference type="PROSITE" id="PS50011"/>
    </source>
</evidence>
<organism evidence="8 9">
    <name type="scientific">Malacoplasma iowae DK-CPA</name>
    <dbReference type="NCBI Taxonomy" id="1394179"/>
    <lineage>
        <taxon>Bacteria</taxon>
        <taxon>Bacillati</taxon>
        <taxon>Mycoplasmatota</taxon>
        <taxon>Mycoplasmoidales</taxon>
        <taxon>Mycoplasmoidaceae</taxon>
        <taxon>Malacoplasma</taxon>
    </lineage>
</organism>
<proteinExistence type="predicted"/>
<keyword evidence="2" id="KW-0808">Transferase</keyword>
<dbReference type="InterPro" id="IPR008271">
    <property type="entry name" value="Ser/Thr_kinase_AS"/>
</dbReference>
<gene>
    <name evidence="8" type="ORF">P271_4</name>
</gene>
<accession>A0A084U2J4</accession>
<comment type="caution">
    <text evidence="8">The sequence shown here is derived from an EMBL/GenBank/DDBJ whole genome shotgun (WGS) entry which is preliminary data.</text>
</comment>
<evidence type="ECO:0000256" key="5">
    <source>
        <dbReference type="ARBA" id="ARBA00022840"/>
    </source>
</evidence>
<keyword evidence="5" id="KW-0067">ATP-binding</keyword>
<keyword evidence="3" id="KW-0547">Nucleotide-binding</keyword>
<keyword evidence="9" id="KW-1185">Reference proteome</keyword>
<dbReference type="GO" id="GO:0005524">
    <property type="term" value="F:ATP binding"/>
    <property type="evidence" value="ECO:0007669"/>
    <property type="project" value="UniProtKB-KW"/>
</dbReference>
<dbReference type="Proteomes" id="UP000028523">
    <property type="component" value="Unassembled WGS sequence"/>
</dbReference>
<reference evidence="8 9" key="1">
    <citation type="journal article" date="2014" name="PLoS ONE">
        <title>Reduction of Hydrogen Peroxide Accumulation and Toxicity by a Catalase from Mycoplasma iowae.</title>
        <authorList>
            <person name="Pritchard R.E."/>
            <person name="Prassinos A.J."/>
            <person name="Osborne J.D."/>
            <person name="Raviv Z."/>
            <person name="Balish M.F."/>
        </authorList>
    </citation>
    <scope>NUCLEOTIDE SEQUENCE [LARGE SCALE GENOMIC DNA]</scope>
    <source>
        <strain evidence="8 9">DK-CPA</strain>
    </source>
</reference>
<dbReference type="EMBL" id="AWQU01000089">
    <property type="protein sequence ID" value="KFB07180.1"/>
    <property type="molecule type" value="Genomic_DNA"/>
</dbReference>